<dbReference type="InterPro" id="IPR036467">
    <property type="entry name" value="LS/RS_sf"/>
</dbReference>
<feature type="binding site" evidence="7">
    <location>
        <begin position="65"/>
        <end position="67"/>
    </location>
    <ligand>
        <name>5-amino-6-(D-ribitylamino)uracil</name>
        <dbReference type="ChEBI" id="CHEBI:15934"/>
    </ligand>
</feature>
<dbReference type="Gene3D" id="3.40.50.960">
    <property type="entry name" value="Lumazine/riboflavin synthase"/>
    <property type="match status" value="1"/>
</dbReference>
<comment type="function">
    <text evidence="7">Catalyzes the formation of 6,7-dimethyl-8-ribityllumazine by condensation of 5-amino-6-(D-ribitylamino)uracil with 3,4-dihydroxy-2-butanone 4-phosphate. This is the penultimate step in the biosynthesis of riboflavin.</text>
</comment>
<evidence type="ECO:0000256" key="6">
    <source>
        <dbReference type="ARBA" id="ARBA00048785"/>
    </source>
</evidence>
<dbReference type="GO" id="GO:0005829">
    <property type="term" value="C:cytosol"/>
    <property type="evidence" value="ECO:0007669"/>
    <property type="project" value="TreeGrafter"/>
</dbReference>
<dbReference type="UniPathway" id="UPA00275">
    <property type="reaction ID" value="UER00404"/>
</dbReference>
<protein>
    <recommendedName>
        <fullName evidence="3 7">6,7-dimethyl-8-ribityllumazine synthase</fullName>
        <shortName evidence="7">DMRL synthase</shortName>
        <shortName evidence="7">LS</shortName>
        <shortName evidence="7">Lumazine synthase</shortName>
        <ecNumber evidence="3 7">2.5.1.78</ecNumber>
    </recommendedName>
</protein>
<feature type="binding site" evidence="7">
    <location>
        <position position="134"/>
    </location>
    <ligand>
        <name>(2S)-2-hydroxy-3-oxobutyl phosphate</name>
        <dbReference type="ChEBI" id="CHEBI:58830"/>
    </ligand>
</feature>
<comment type="pathway">
    <text evidence="1 7">Cofactor biosynthesis; riboflavin biosynthesis; riboflavin from 2-hydroxy-3-oxobutyl phosphate and 5-amino-6-(D-ribitylamino)uracil: step 1/2.</text>
</comment>
<comment type="catalytic activity">
    <reaction evidence="6 7">
        <text>(2S)-2-hydroxy-3-oxobutyl phosphate + 5-amino-6-(D-ribitylamino)uracil = 6,7-dimethyl-8-(1-D-ribityl)lumazine + phosphate + 2 H2O + H(+)</text>
        <dbReference type="Rhea" id="RHEA:26152"/>
        <dbReference type="ChEBI" id="CHEBI:15377"/>
        <dbReference type="ChEBI" id="CHEBI:15378"/>
        <dbReference type="ChEBI" id="CHEBI:15934"/>
        <dbReference type="ChEBI" id="CHEBI:43474"/>
        <dbReference type="ChEBI" id="CHEBI:58201"/>
        <dbReference type="ChEBI" id="CHEBI:58830"/>
        <dbReference type="EC" id="2.5.1.78"/>
    </reaction>
</comment>
<dbReference type="SUPFAM" id="SSF52121">
    <property type="entry name" value="Lumazine synthase"/>
    <property type="match status" value="1"/>
</dbReference>
<feature type="binding site" evidence="7">
    <location>
        <position position="31"/>
    </location>
    <ligand>
        <name>5-amino-6-(D-ribitylamino)uracil</name>
        <dbReference type="ChEBI" id="CHEBI:15934"/>
    </ligand>
</feature>
<evidence type="ECO:0000256" key="1">
    <source>
        <dbReference type="ARBA" id="ARBA00004917"/>
    </source>
</evidence>
<organism evidence="8 9">
    <name type="scientific">Ornithobacterium rhinotracheale</name>
    <dbReference type="NCBI Taxonomy" id="28251"/>
    <lineage>
        <taxon>Bacteria</taxon>
        <taxon>Pseudomonadati</taxon>
        <taxon>Bacteroidota</taxon>
        <taxon>Flavobacteriia</taxon>
        <taxon>Flavobacteriales</taxon>
        <taxon>Weeksellaceae</taxon>
        <taxon>Ornithobacterium</taxon>
    </lineage>
</organism>
<evidence type="ECO:0000256" key="4">
    <source>
        <dbReference type="ARBA" id="ARBA00022619"/>
    </source>
</evidence>
<keyword evidence="4 7" id="KW-0686">Riboflavin biosynthesis</keyword>
<dbReference type="NCBIfam" id="TIGR00114">
    <property type="entry name" value="lumazine-synth"/>
    <property type="match status" value="1"/>
</dbReference>
<dbReference type="Proteomes" id="UP000287701">
    <property type="component" value="Chromosome"/>
</dbReference>
<dbReference type="AlphaFoldDB" id="A0A3R6AVW7"/>
<dbReference type="OrthoDB" id="9809709at2"/>
<dbReference type="GeneID" id="71569264"/>
<feature type="binding site" evidence="7">
    <location>
        <position position="120"/>
    </location>
    <ligand>
        <name>5-amino-6-(D-ribitylamino)uracil</name>
        <dbReference type="ChEBI" id="CHEBI:15934"/>
    </ligand>
</feature>
<comment type="similarity">
    <text evidence="2 7">Belongs to the DMRL synthase family.</text>
</comment>
<dbReference type="OMA" id="CQGVTQG"/>
<dbReference type="GeneID" id="97257681"/>
<feature type="active site" description="Proton donor" evidence="7">
    <location>
        <position position="95"/>
    </location>
</feature>
<dbReference type="EMBL" id="CP035107">
    <property type="protein sequence ID" value="QAR31745.1"/>
    <property type="molecule type" value="Genomic_DNA"/>
</dbReference>
<keyword evidence="5 7" id="KW-0808">Transferase</keyword>
<dbReference type="GO" id="GO:0009349">
    <property type="term" value="C:riboflavin synthase complex"/>
    <property type="evidence" value="ECO:0007669"/>
    <property type="project" value="UniProtKB-UniRule"/>
</dbReference>
<reference evidence="8 9" key="1">
    <citation type="submission" date="2019-01" db="EMBL/GenBank/DDBJ databases">
        <title>Whole Genome of Ornithobacterium rhinotracheale FARPER-174b.</title>
        <authorList>
            <person name="Tataje-Lavanda L.A."/>
            <person name="Montalvan A."/>
            <person name="Montesinos R."/>
            <person name="Zimic M."/>
            <person name="Fernandez-Sanchez M."/>
            <person name="Fernandez-Diaz M."/>
        </authorList>
    </citation>
    <scope>NUCLEOTIDE SEQUENCE [LARGE SCALE GENOMIC DNA]</scope>
    <source>
        <strain evidence="8 9">FARPER-174b</strain>
    </source>
</reference>
<proteinExistence type="inferred from homology"/>
<gene>
    <name evidence="7" type="primary">ribH</name>
    <name evidence="8" type="ORF">EQP59_10535</name>
</gene>
<evidence type="ECO:0000256" key="3">
    <source>
        <dbReference type="ARBA" id="ARBA00012664"/>
    </source>
</evidence>
<dbReference type="RefSeq" id="WP_014790773.1">
    <property type="nucleotide sequence ID" value="NZ_CP035107.1"/>
</dbReference>
<evidence type="ECO:0000256" key="2">
    <source>
        <dbReference type="ARBA" id="ARBA00007424"/>
    </source>
</evidence>
<dbReference type="InterPro" id="IPR002180">
    <property type="entry name" value="LS/RS"/>
</dbReference>
<feature type="binding site" evidence="7">
    <location>
        <begin position="92"/>
        <end position="93"/>
    </location>
    <ligand>
        <name>(2S)-2-hydroxy-3-oxobutyl phosphate</name>
        <dbReference type="ChEBI" id="CHEBI:58830"/>
    </ligand>
</feature>
<dbReference type="CDD" id="cd09209">
    <property type="entry name" value="Lumazine_synthase-I"/>
    <property type="match status" value="1"/>
</dbReference>
<accession>A0A3R6AVW7</accession>
<evidence type="ECO:0000256" key="5">
    <source>
        <dbReference type="ARBA" id="ARBA00022679"/>
    </source>
</evidence>
<dbReference type="InterPro" id="IPR034964">
    <property type="entry name" value="LS"/>
</dbReference>
<dbReference type="EC" id="2.5.1.78" evidence="3 7"/>
<name>A0A3R6AVW7_ORNRH</name>
<dbReference type="HAMAP" id="MF_00178">
    <property type="entry name" value="Lumazine_synth"/>
    <property type="match status" value="1"/>
</dbReference>
<dbReference type="PANTHER" id="PTHR21058:SF0">
    <property type="entry name" value="6,7-DIMETHYL-8-RIBITYLLUMAZINE SYNTHASE"/>
    <property type="match status" value="1"/>
</dbReference>
<evidence type="ECO:0000313" key="9">
    <source>
        <dbReference type="Proteomes" id="UP000287701"/>
    </source>
</evidence>
<dbReference type="GO" id="GO:0009231">
    <property type="term" value="P:riboflavin biosynthetic process"/>
    <property type="evidence" value="ECO:0007669"/>
    <property type="project" value="UniProtKB-UniRule"/>
</dbReference>
<feature type="binding site" evidence="7">
    <location>
        <begin position="87"/>
        <end position="89"/>
    </location>
    <ligand>
        <name>5-amino-6-(D-ribitylamino)uracil</name>
        <dbReference type="ChEBI" id="CHEBI:15934"/>
    </ligand>
</feature>
<sequence length="162" mass="17624">MATENKNLSQYNKEELPSAKPYKFGIVVSSWNSEITHALRDGAIETLKDLGASDKNIKTLEVPGSFELPYGAKLLTKYCDAIIVIGSVIRGETAHFDFVCQGVTQGIMQLNVSQNTPVIFCVLTDNNIEQSRNRAGGKHGNKGVEAAVAALQMADIRNQRGL</sequence>
<dbReference type="PANTHER" id="PTHR21058">
    <property type="entry name" value="6,7-DIMETHYL-8-RIBITYLLUMAZINE SYNTHASE DMRL SYNTHASE LUMAZINE SYNTHASE"/>
    <property type="match status" value="1"/>
</dbReference>
<dbReference type="GO" id="GO:0000906">
    <property type="term" value="F:6,7-dimethyl-8-ribityllumazine synthase activity"/>
    <property type="evidence" value="ECO:0007669"/>
    <property type="project" value="UniProtKB-UniRule"/>
</dbReference>
<evidence type="ECO:0000313" key="8">
    <source>
        <dbReference type="EMBL" id="QAR31745.1"/>
    </source>
</evidence>
<dbReference type="Pfam" id="PF00885">
    <property type="entry name" value="DMRL_synthase"/>
    <property type="match status" value="1"/>
</dbReference>
<evidence type="ECO:0000256" key="7">
    <source>
        <dbReference type="HAMAP-Rule" id="MF_00178"/>
    </source>
</evidence>